<dbReference type="Gene3D" id="3.90.180.10">
    <property type="entry name" value="Medium-chain alcohol dehydrogenases, catalytic domain"/>
    <property type="match status" value="1"/>
</dbReference>
<protein>
    <recommendedName>
        <fullName evidence="1">Enoyl reductase (ER) domain-containing protein</fullName>
    </recommendedName>
</protein>
<evidence type="ECO:0000313" key="3">
    <source>
        <dbReference type="Proteomes" id="UP000006882"/>
    </source>
</evidence>
<evidence type="ECO:0000313" key="2">
    <source>
        <dbReference type="EMBL" id="ONH92778.1"/>
    </source>
</evidence>
<dbReference type="InterPro" id="IPR020843">
    <property type="entry name" value="ER"/>
</dbReference>
<dbReference type="InterPro" id="IPR052733">
    <property type="entry name" value="Chloroplast_QOR"/>
</dbReference>
<dbReference type="Gene3D" id="3.40.50.720">
    <property type="entry name" value="NAD(P)-binding Rossmann-like Domain"/>
    <property type="match status" value="1"/>
</dbReference>
<organism evidence="2 3">
    <name type="scientific">Prunus persica</name>
    <name type="common">Peach</name>
    <name type="synonym">Amygdalus persica</name>
    <dbReference type="NCBI Taxonomy" id="3760"/>
    <lineage>
        <taxon>Eukaryota</taxon>
        <taxon>Viridiplantae</taxon>
        <taxon>Streptophyta</taxon>
        <taxon>Embryophyta</taxon>
        <taxon>Tracheophyta</taxon>
        <taxon>Spermatophyta</taxon>
        <taxon>Magnoliopsida</taxon>
        <taxon>eudicotyledons</taxon>
        <taxon>Gunneridae</taxon>
        <taxon>Pentapetalae</taxon>
        <taxon>rosids</taxon>
        <taxon>fabids</taxon>
        <taxon>Rosales</taxon>
        <taxon>Rosaceae</taxon>
        <taxon>Amygdaloideae</taxon>
        <taxon>Amygdaleae</taxon>
        <taxon>Prunus</taxon>
    </lineage>
</organism>
<proteinExistence type="predicted"/>
<dbReference type="EMBL" id="CM007658">
    <property type="protein sequence ID" value="ONH92778.1"/>
    <property type="molecule type" value="Genomic_DNA"/>
</dbReference>
<dbReference type="Pfam" id="PF08240">
    <property type="entry name" value="ADH_N"/>
    <property type="match status" value="1"/>
</dbReference>
<feature type="domain" description="Enoyl reductase (ER)" evidence="1">
    <location>
        <begin position="65"/>
        <end position="356"/>
    </location>
</feature>
<accession>A0A251N0A0</accession>
<sequence length="358" mass="37909">MYDLEYNFYSIIVLWRVLNSASHSITIDGAAKISFSPLSLISLSPIMAAVAPKLMHAVQYNCYGGGASGLKHVEVPFPTPKKDEVVLKLEAASLNPSDWKIQKGILWPVFPGKLPHIPVNDVSGEVIEAGQGVKKFKEGEKVVALLNYFNGGGLAEYAVASERLTVARPPEVSAAEGAGLPIAGLTALQALTQAANIKLDGTGELKNILVTAASGGVGHYAVQLAKLGNNHVTATCGARNIDLVKSLGADEDAVIHCATGTPWSSFEPNLSAEGKVIDITIGPSALLTLVLNTLTFSKKQLVPLLMNPKAENLEYLVKLVKEGKLKTVIDSRHALANVEDAWGKSIDGHAIGKIIVEP</sequence>
<evidence type="ECO:0000259" key="1">
    <source>
        <dbReference type="SMART" id="SM00829"/>
    </source>
</evidence>
<dbReference type="SMART" id="SM00829">
    <property type="entry name" value="PKS_ER"/>
    <property type="match status" value="1"/>
</dbReference>
<dbReference type="PANTHER" id="PTHR44013:SF1">
    <property type="entry name" value="ZINC-TYPE ALCOHOL DEHYDROGENASE-LIKE PROTEIN C16A3.02C"/>
    <property type="match status" value="1"/>
</dbReference>
<name>A0A251N0A0_PRUPE</name>
<dbReference type="InterPro" id="IPR011032">
    <property type="entry name" value="GroES-like_sf"/>
</dbReference>
<dbReference type="Gramene" id="ONH92778">
    <property type="protein sequence ID" value="ONH92778"/>
    <property type="gene ID" value="PRUPE_8G195500"/>
</dbReference>
<dbReference type="CDD" id="cd08267">
    <property type="entry name" value="MDR1"/>
    <property type="match status" value="1"/>
</dbReference>
<dbReference type="SUPFAM" id="SSF50129">
    <property type="entry name" value="GroES-like"/>
    <property type="match status" value="1"/>
</dbReference>
<reference evidence="2 3" key="1">
    <citation type="journal article" date="2013" name="Nat. Genet.">
        <title>The high-quality draft genome of peach (Prunus persica) identifies unique patterns of genetic diversity, domestication and genome evolution.</title>
        <authorList>
            <consortium name="International Peach Genome Initiative"/>
            <person name="Verde I."/>
            <person name="Abbott A.G."/>
            <person name="Scalabrin S."/>
            <person name="Jung S."/>
            <person name="Shu S."/>
            <person name="Marroni F."/>
            <person name="Zhebentyayeva T."/>
            <person name="Dettori M.T."/>
            <person name="Grimwood J."/>
            <person name="Cattonaro F."/>
            <person name="Zuccolo A."/>
            <person name="Rossini L."/>
            <person name="Jenkins J."/>
            <person name="Vendramin E."/>
            <person name="Meisel L.A."/>
            <person name="Decroocq V."/>
            <person name="Sosinski B."/>
            <person name="Prochnik S."/>
            <person name="Mitros T."/>
            <person name="Policriti A."/>
            <person name="Cipriani G."/>
            <person name="Dondini L."/>
            <person name="Ficklin S."/>
            <person name="Goodstein D.M."/>
            <person name="Xuan P."/>
            <person name="Del Fabbro C."/>
            <person name="Aramini V."/>
            <person name="Copetti D."/>
            <person name="Gonzalez S."/>
            <person name="Horner D.S."/>
            <person name="Falchi R."/>
            <person name="Lucas S."/>
            <person name="Mica E."/>
            <person name="Maldonado J."/>
            <person name="Lazzari B."/>
            <person name="Bielenberg D."/>
            <person name="Pirona R."/>
            <person name="Miculan M."/>
            <person name="Barakat A."/>
            <person name="Testolin R."/>
            <person name="Stella A."/>
            <person name="Tartarini S."/>
            <person name="Tonutti P."/>
            <person name="Arus P."/>
            <person name="Orellana A."/>
            <person name="Wells C."/>
            <person name="Main D."/>
            <person name="Vizzotto G."/>
            <person name="Silva H."/>
            <person name="Salamini F."/>
            <person name="Schmutz J."/>
            <person name="Morgante M."/>
            <person name="Rokhsar D.S."/>
        </authorList>
    </citation>
    <scope>NUCLEOTIDE SEQUENCE [LARGE SCALE GENOMIC DNA]</scope>
    <source>
        <strain evidence="3">cv. Nemared</strain>
    </source>
</reference>
<dbReference type="InterPro" id="IPR036291">
    <property type="entry name" value="NAD(P)-bd_dom_sf"/>
</dbReference>
<dbReference type="PANTHER" id="PTHR44013">
    <property type="entry name" value="ZINC-TYPE ALCOHOL DEHYDROGENASE-LIKE PROTEIN C16A3.02C"/>
    <property type="match status" value="1"/>
</dbReference>
<dbReference type="Pfam" id="PF13602">
    <property type="entry name" value="ADH_zinc_N_2"/>
    <property type="match status" value="1"/>
</dbReference>
<dbReference type="GO" id="GO:0016491">
    <property type="term" value="F:oxidoreductase activity"/>
    <property type="evidence" value="ECO:0007669"/>
    <property type="project" value="InterPro"/>
</dbReference>
<dbReference type="AlphaFoldDB" id="A0A251N0A0"/>
<dbReference type="SUPFAM" id="SSF51735">
    <property type="entry name" value="NAD(P)-binding Rossmann-fold domains"/>
    <property type="match status" value="1"/>
</dbReference>
<keyword evidence="3" id="KW-1185">Reference proteome</keyword>
<dbReference type="eggNOG" id="KOG1198">
    <property type="taxonomic scope" value="Eukaryota"/>
</dbReference>
<gene>
    <name evidence="2" type="ORF">PRUPE_8G195500</name>
</gene>
<dbReference type="InterPro" id="IPR013154">
    <property type="entry name" value="ADH-like_N"/>
</dbReference>
<dbReference type="Proteomes" id="UP000006882">
    <property type="component" value="Chromosome G8"/>
</dbReference>